<dbReference type="InterPro" id="IPR000626">
    <property type="entry name" value="Ubiquitin-like_dom"/>
</dbReference>
<feature type="region of interest" description="Disordered" evidence="1">
    <location>
        <begin position="142"/>
        <end position="181"/>
    </location>
</feature>
<dbReference type="AlphaFoldDB" id="A0A1E1XDJ5"/>
<sequence length="353" mass="38221">MSEADATLIEGIGDEVLLFASVSLSLVVAALVAYYVPSSIRPWSGSRTQRTRQEASAASSERNRATGDTAVEGSSRASHTYTQLPRDDAGNAAETAANSTLLDANENPQQQQVQEDSTETVLEGMDPDVVRRRRLEFMERNSHVESLSNATEGAQPSCEALQQTDDSVSDEAAAEDDEEQEEGFAIRLKYLNDTERCVRGRPDETVGSFKRRHFAAELAGQRLVRLIFNGGQLRDDSARLSSCGFSEGCVVHVHVSTAPVVPNDASSSSSSGEGDLNLGALMWPLFAATLGILWVLHFQYRELFNTPSTVVLVGISGLFCVGLYGQHYPQSPAAQQVAAGRAEDVRTTPLPRR</sequence>
<evidence type="ECO:0000259" key="3">
    <source>
        <dbReference type="PROSITE" id="PS50053"/>
    </source>
</evidence>
<accession>A0A1E1XDJ5</accession>
<dbReference type="GO" id="GO:0036503">
    <property type="term" value="P:ERAD pathway"/>
    <property type="evidence" value="ECO:0007669"/>
    <property type="project" value="InterPro"/>
</dbReference>
<proteinExistence type="evidence at transcript level"/>
<keyword evidence="2 4" id="KW-0812">Transmembrane</keyword>
<protein>
    <submittedName>
        <fullName evidence="4">Putative transmembrane and ubiquitin-like domain-containing protein 2</fullName>
    </submittedName>
</protein>
<evidence type="ECO:0000313" key="4">
    <source>
        <dbReference type="EMBL" id="JAT97300.1"/>
    </source>
</evidence>
<name>A0A1E1XDJ5_9ACAR</name>
<organism evidence="4">
    <name type="scientific">Amblyomma aureolatum</name>
    <dbReference type="NCBI Taxonomy" id="187763"/>
    <lineage>
        <taxon>Eukaryota</taxon>
        <taxon>Metazoa</taxon>
        <taxon>Ecdysozoa</taxon>
        <taxon>Arthropoda</taxon>
        <taxon>Chelicerata</taxon>
        <taxon>Arachnida</taxon>
        <taxon>Acari</taxon>
        <taxon>Parasitiformes</taxon>
        <taxon>Ixodida</taxon>
        <taxon>Ixodoidea</taxon>
        <taxon>Ixodidae</taxon>
        <taxon>Amblyomminae</taxon>
        <taxon>Amblyomma</taxon>
    </lineage>
</organism>
<feature type="transmembrane region" description="Helical" evidence="2">
    <location>
        <begin position="16"/>
        <end position="37"/>
    </location>
</feature>
<evidence type="ECO:0000256" key="2">
    <source>
        <dbReference type="SAM" id="Phobius"/>
    </source>
</evidence>
<evidence type="ECO:0000256" key="1">
    <source>
        <dbReference type="SAM" id="MobiDB-lite"/>
    </source>
</evidence>
<dbReference type="PROSITE" id="PS50053">
    <property type="entry name" value="UBIQUITIN_2"/>
    <property type="match status" value="1"/>
</dbReference>
<dbReference type="SMART" id="SM00213">
    <property type="entry name" value="UBQ"/>
    <property type="match status" value="1"/>
</dbReference>
<keyword evidence="2" id="KW-1133">Transmembrane helix</keyword>
<reference evidence="4" key="1">
    <citation type="journal article" date="2017" name="Front. Cell. Infect. Microbiol.">
        <title>The Distinct Transcriptional Response of the Midgut of Amblyomma sculptum and Amblyomma aureolatum Ticks to Rickettsia rickettsii Correlates to Their Differences in Susceptibility to Infection.</title>
        <authorList>
            <person name="Martins L.A."/>
            <person name="Galletti M.F.B.M."/>
            <person name="Ribeiro J.M."/>
            <person name="Fujita A."/>
            <person name="Costa F.B."/>
            <person name="Labruna M.B."/>
            <person name="Daffre S."/>
            <person name="Fogaca A.C."/>
        </authorList>
    </citation>
    <scope>NUCLEOTIDE SEQUENCE</scope>
</reference>
<feature type="region of interest" description="Disordered" evidence="1">
    <location>
        <begin position="43"/>
        <end position="90"/>
    </location>
</feature>
<dbReference type="Pfam" id="PF00240">
    <property type="entry name" value="ubiquitin"/>
    <property type="match status" value="1"/>
</dbReference>
<dbReference type="EMBL" id="GFAC01001888">
    <property type="protein sequence ID" value="JAT97300.1"/>
    <property type="molecule type" value="mRNA"/>
</dbReference>
<keyword evidence="2" id="KW-0472">Membrane</keyword>
<feature type="domain" description="Ubiquitin-like" evidence="3">
    <location>
        <begin position="184"/>
        <end position="256"/>
    </location>
</feature>
<dbReference type="InterPro" id="IPR029071">
    <property type="entry name" value="Ubiquitin-like_domsf"/>
</dbReference>
<dbReference type="PANTHER" id="PTHR14557">
    <property type="entry name" value="PROTEIN C7ORF21"/>
    <property type="match status" value="1"/>
</dbReference>
<feature type="transmembrane region" description="Helical" evidence="2">
    <location>
        <begin position="276"/>
        <end position="296"/>
    </location>
</feature>
<feature type="transmembrane region" description="Helical" evidence="2">
    <location>
        <begin position="308"/>
        <end position="325"/>
    </location>
</feature>
<dbReference type="SUPFAM" id="SSF54236">
    <property type="entry name" value="Ubiquitin-like"/>
    <property type="match status" value="1"/>
</dbReference>
<feature type="compositionally biased region" description="Acidic residues" evidence="1">
    <location>
        <begin position="167"/>
        <end position="181"/>
    </location>
</feature>
<feature type="compositionally biased region" description="Polar residues" evidence="1">
    <location>
        <begin position="144"/>
        <end position="166"/>
    </location>
</feature>
<dbReference type="Gene3D" id="3.10.20.90">
    <property type="entry name" value="Phosphatidylinositol 3-kinase Catalytic Subunit, Chain A, domain 1"/>
    <property type="match status" value="1"/>
</dbReference>
<dbReference type="PANTHER" id="PTHR14557:SF5">
    <property type="entry name" value="UBIQUITIN-LIKE DOMAIN-CONTAINING PROTEIN"/>
    <property type="match status" value="1"/>
</dbReference>
<dbReference type="InterPro" id="IPR040352">
    <property type="entry name" value="TMUB1/2"/>
</dbReference>
<dbReference type="CDD" id="cd17057">
    <property type="entry name" value="Ubl_TMUB1_like"/>
    <property type="match status" value="1"/>
</dbReference>